<evidence type="ECO:0000256" key="5">
    <source>
        <dbReference type="ARBA" id="ARBA00022475"/>
    </source>
</evidence>
<evidence type="ECO:0000256" key="3">
    <source>
        <dbReference type="ARBA" id="ARBA00007809"/>
    </source>
</evidence>
<gene>
    <name evidence="14" type="primary">101901755</name>
    <name evidence="16 17 18" type="synonym">LOC101901755</name>
</gene>
<organism evidence="14">
    <name type="scientific">Musca domestica</name>
    <name type="common">House fly</name>
    <dbReference type="NCBI Taxonomy" id="7370"/>
    <lineage>
        <taxon>Eukaryota</taxon>
        <taxon>Metazoa</taxon>
        <taxon>Ecdysozoa</taxon>
        <taxon>Arthropoda</taxon>
        <taxon>Hexapoda</taxon>
        <taxon>Insecta</taxon>
        <taxon>Pterygota</taxon>
        <taxon>Neoptera</taxon>
        <taxon>Endopterygota</taxon>
        <taxon>Diptera</taxon>
        <taxon>Brachycera</taxon>
        <taxon>Muscomorpha</taxon>
        <taxon>Muscoidea</taxon>
        <taxon>Muscidae</taxon>
        <taxon>Musca</taxon>
    </lineage>
</organism>
<dbReference type="EnsemblMetazoa" id="MDOA006084-RC">
    <property type="protein sequence ID" value="MDOA006084-PC"/>
    <property type="gene ID" value="MDOA006084"/>
</dbReference>
<evidence type="ECO:0000256" key="9">
    <source>
        <dbReference type="ARBA" id="ARBA00022989"/>
    </source>
</evidence>
<dbReference type="OrthoDB" id="409725at2759"/>
<reference evidence="16 17" key="3">
    <citation type="submission" date="2025-04" db="UniProtKB">
        <authorList>
            <consortium name="RefSeq"/>
        </authorList>
    </citation>
    <scope>IDENTIFICATION</scope>
    <source>
        <strain evidence="16 17">Aabys</strain>
    </source>
</reference>
<evidence type="ECO:0000256" key="8">
    <source>
        <dbReference type="ARBA" id="ARBA00022737"/>
    </source>
</evidence>
<feature type="transmembrane region" description="Helical" evidence="12">
    <location>
        <begin position="164"/>
        <end position="184"/>
    </location>
</feature>
<evidence type="ECO:0000313" key="16">
    <source>
        <dbReference type="RefSeq" id="XP_005184192.1"/>
    </source>
</evidence>
<evidence type="ECO:0000256" key="4">
    <source>
        <dbReference type="ARBA" id="ARBA00022448"/>
    </source>
</evidence>
<feature type="compositionally biased region" description="Basic and acidic residues" evidence="13">
    <location>
        <begin position="218"/>
        <end position="228"/>
    </location>
</feature>
<keyword evidence="11 12" id="KW-0472">Membrane</keyword>
<keyword evidence="4 12" id="KW-0813">Transport</keyword>
<keyword evidence="7 12" id="KW-0812">Transmembrane</keyword>
<dbReference type="VEuPathDB" id="VectorBase:MDOMA2_012780"/>
<keyword evidence="15" id="KW-1185">Reference proteome</keyword>
<dbReference type="RefSeq" id="XP_005184193.1">
    <property type="nucleotide sequence ID" value="XM_005184136.3"/>
</dbReference>
<dbReference type="RefSeq" id="XP_005184194.1">
    <property type="nucleotide sequence ID" value="XM_005184137.3"/>
</dbReference>
<dbReference type="GeneID" id="101901755"/>
<comment type="function">
    <text evidence="12">Mediates sugar transport across membranes.</text>
</comment>
<evidence type="ECO:0000313" key="15">
    <source>
        <dbReference type="Proteomes" id="UP001652621"/>
    </source>
</evidence>
<feature type="transmembrane region" description="Helical" evidence="12">
    <location>
        <begin position="129"/>
        <end position="152"/>
    </location>
</feature>
<evidence type="ECO:0000256" key="12">
    <source>
        <dbReference type="RuleBase" id="RU910715"/>
    </source>
</evidence>
<reference evidence="14" key="1">
    <citation type="journal article" date="2014" name="Genome Biol.">
        <title>Genome of the house fly, Musca domestica L., a global vector of diseases with adaptations to a septic environment.</title>
        <authorList>
            <person name="Scott J.G."/>
            <person name="Warren W.C."/>
            <person name="Beukeboom L.W."/>
            <person name="Bopp D."/>
            <person name="Clark A.G."/>
            <person name="Giers S.D."/>
            <person name="Hediger M."/>
            <person name="Jones A.K."/>
            <person name="Kasai S."/>
            <person name="Leichter C.A."/>
            <person name="Li M."/>
            <person name="Meisel R.P."/>
            <person name="Minx P."/>
            <person name="Murphy T.D."/>
            <person name="Nelson D.R."/>
            <person name="Reid W.R."/>
            <person name="Rinkevich F.D."/>
            <person name="Robertson H.M."/>
            <person name="Sackton T.B."/>
            <person name="Sattelle D.B."/>
            <person name="Thibaud-Nissen F."/>
            <person name="Tomlinson C."/>
            <person name="van de Zande L."/>
            <person name="Walden K.K."/>
            <person name="Wilson R.K."/>
            <person name="Liu N."/>
        </authorList>
    </citation>
    <scope>NUCLEOTIDE SEQUENCE</scope>
    <source>
        <strain evidence="14">Aabys</strain>
    </source>
</reference>
<evidence type="ECO:0000256" key="10">
    <source>
        <dbReference type="ARBA" id="ARBA00023034"/>
    </source>
</evidence>
<comment type="subcellular location">
    <subcellularLocation>
        <location evidence="1 12">Cell membrane</location>
        <topology evidence="1 12">Multi-pass membrane protein</topology>
    </subcellularLocation>
    <subcellularLocation>
        <location evidence="2">Golgi apparatus membrane</location>
        <topology evidence="2">Multi-pass membrane protein</topology>
    </subcellularLocation>
</comment>
<keyword evidence="9 12" id="KW-1133">Transmembrane helix</keyword>
<keyword evidence="5" id="KW-1003">Cell membrane</keyword>
<evidence type="ECO:0000256" key="11">
    <source>
        <dbReference type="ARBA" id="ARBA00023136"/>
    </source>
</evidence>
<keyword evidence="8" id="KW-0677">Repeat</keyword>
<evidence type="ECO:0000313" key="18">
    <source>
        <dbReference type="RefSeq" id="XP_005184194.1"/>
    </source>
</evidence>
<evidence type="ECO:0000256" key="2">
    <source>
        <dbReference type="ARBA" id="ARBA00004653"/>
    </source>
</evidence>
<dbReference type="AlphaFoldDB" id="A0A1I8ML58"/>
<name>A0A1I8ML58_MUSDO</name>
<sequence>MDALSDILAPYSDDIAKFAGSVTCLQFLSGVFLLNDIRKKKSSDTYPADPFLGGIVLTILSLKMGALMGDEAMIKVNVIGFAINVIFMVVFYWYASEAGRSKIWSKIGMYFTFTLGCLAYANFEDPAKIEFRFGMLITAILVMLVGMPLLNLGKIIETKSTEGLPFPLILSGTIVAASWAAYGISIRNQIVAYQNLFLFFLSFVQLSLFAIYPTNPTEQKKPADDGTPYKKLTSNNSPSKSKANKKRD</sequence>
<dbReference type="Pfam" id="PF03083">
    <property type="entry name" value="MtN3_slv"/>
    <property type="match status" value="2"/>
</dbReference>
<dbReference type="Proteomes" id="UP001652621">
    <property type="component" value="Unplaced"/>
</dbReference>
<dbReference type="KEGG" id="mde:101901755"/>
<dbReference type="VEuPathDB" id="VectorBase:MDOA006084"/>
<feature type="transmembrane region" description="Helical" evidence="12">
    <location>
        <begin position="190"/>
        <end position="212"/>
    </location>
</feature>
<feature type="transmembrane region" description="Helical" evidence="12">
    <location>
        <begin position="72"/>
        <end position="95"/>
    </location>
</feature>
<accession>A0A1I8ML58</accession>
<dbReference type="GO" id="GO:0051119">
    <property type="term" value="F:sugar transmembrane transporter activity"/>
    <property type="evidence" value="ECO:0007669"/>
    <property type="project" value="InterPro"/>
</dbReference>
<evidence type="ECO:0000313" key="17">
    <source>
        <dbReference type="RefSeq" id="XP_005184193.1"/>
    </source>
</evidence>
<dbReference type="PANTHER" id="PTHR10791:SF5">
    <property type="entry name" value="SUGAR TRANSPORTER SWEET"/>
    <property type="match status" value="1"/>
</dbReference>
<evidence type="ECO:0000256" key="7">
    <source>
        <dbReference type="ARBA" id="ARBA00022692"/>
    </source>
</evidence>
<evidence type="ECO:0000256" key="13">
    <source>
        <dbReference type="SAM" id="MobiDB-lite"/>
    </source>
</evidence>
<feature type="region of interest" description="Disordered" evidence="13">
    <location>
        <begin position="216"/>
        <end position="248"/>
    </location>
</feature>
<feature type="transmembrane region" description="Helical" evidence="12">
    <location>
        <begin position="46"/>
        <end position="66"/>
    </location>
</feature>
<evidence type="ECO:0000313" key="14">
    <source>
        <dbReference type="EnsemblMetazoa" id="MDOA006084-PB"/>
    </source>
</evidence>
<dbReference type="FunFam" id="1.20.1280.290:FF:000004">
    <property type="entry name" value="Sugar transporter SWEET"/>
    <property type="match status" value="1"/>
</dbReference>
<dbReference type="GO" id="GO:0000139">
    <property type="term" value="C:Golgi membrane"/>
    <property type="evidence" value="ECO:0007669"/>
    <property type="project" value="UniProtKB-SubCell"/>
</dbReference>
<reference evidence="14" key="2">
    <citation type="submission" date="2020-05" db="UniProtKB">
        <authorList>
            <consortium name="EnsemblMetazoa"/>
        </authorList>
    </citation>
    <scope>IDENTIFICATION</scope>
    <source>
        <strain evidence="14">Aabys</strain>
    </source>
</reference>
<dbReference type="GO" id="GO:0005886">
    <property type="term" value="C:plasma membrane"/>
    <property type="evidence" value="ECO:0007669"/>
    <property type="project" value="UniProtKB-SubCell"/>
</dbReference>
<dbReference type="InterPro" id="IPR047664">
    <property type="entry name" value="SWEET"/>
</dbReference>
<dbReference type="Gene3D" id="1.20.1280.290">
    <property type="match status" value="2"/>
</dbReference>
<dbReference type="InterPro" id="IPR004316">
    <property type="entry name" value="SWEET_rpt"/>
</dbReference>
<evidence type="ECO:0000256" key="6">
    <source>
        <dbReference type="ARBA" id="ARBA00022597"/>
    </source>
</evidence>
<keyword evidence="6 12" id="KW-0762">Sugar transport</keyword>
<feature type="transmembrane region" description="Helical" evidence="12">
    <location>
        <begin position="107"/>
        <end position="123"/>
    </location>
</feature>
<dbReference type="PANTHER" id="PTHR10791">
    <property type="entry name" value="RAG1-ACTIVATING PROTEIN 1"/>
    <property type="match status" value="1"/>
</dbReference>
<dbReference type="eggNOG" id="KOG1623">
    <property type="taxonomic scope" value="Eukaryota"/>
</dbReference>
<dbReference type="EnsemblMetazoa" id="MDOA006084-RB">
    <property type="protein sequence ID" value="MDOA006084-PB"/>
    <property type="gene ID" value="MDOA006084"/>
</dbReference>
<keyword evidence="10" id="KW-0333">Golgi apparatus</keyword>
<dbReference type="EnsemblMetazoa" id="MDOA006084-RA">
    <property type="protein sequence ID" value="MDOA006084-PA"/>
    <property type="gene ID" value="MDOA006084"/>
</dbReference>
<protein>
    <recommendedName>
        <fullName evidence="12">Sugar transporter SWEET</fullName>
    </recommendedName>
</protein>
<feature type="transmembrane region" description="Helical" evidence="12">
    <location>
        <begin position="15"/>
        <end position="34"/>
    </location>
</feature>
<dbReference type="RefSeq" id="XP_005184192.1">
    <property type="nucleotide sequence ID" value="XM_005184135.3"/>
</dbReference>
<proteinExistence type="inferred from homology"/>
<evidence type="ECO:0000256" key="1">
    <source>
        <dbReference type="ARBA" id="ARBA00004651"/>
    </source>
</evidence>
<comment type="similarity">
    <text evidence="3 12">Belongs to the SWEET sugar transporter family.</text>
</comment>